<dbReference type="PANTHER" id="PTHR35870">
    <property type="entry name" value="PROTEIN, PUTATIVE (AFU_ORTHOLOGUE AFUA_5G03330)-RELATED"/>
    <property type="match status" value="1"/>
</dbReference>
<dbReference type="OrthoDB" id="10004862at2759"/>
<reference evidence="2" key="1">
    <citation type="journal article" date="2020" name="Stud. Mycol.">
        <title>101 Dothideomycetes genomes: a test case for predicting lifestyles and emergence of pathogens.</title>
        <authorList>
            <person name="Haridas S."/>
            <person name="Albert R."/>
            <person name="Binder M."/>
            <person name="Bloem J."/>
            <person name="Labutti K."/>
            <person name="Salamov A."/>
            <person name="Andreopoulos B."/>
            <person name="Baker S."/>
            <person name="Barry K."/>
            <person name="Bills G."/>
            <person name="Bluhm B."/>
            <person name="Cannon C."/>
            <person name="Castanera R."/>
            <person name="Culley D."/>
            <person name="Daum C."/>
            <person name="Ezra D."/>
            <person name="Gonzalez J."/>
            <person name="Henrissat B."/>
            <person name="Kuo A."/>
            <person name="Liang C."/>
            <person name="Lipzen A."/>
            <person name="Lutzoni F."/>
            <person name="Magnuson J."/>
            <person name="Mondo S."/>
            <person name="Nolan M."/>
            <person name="Ohm R."/>
            <person name="Pangilinan J."/>
            <person name="Park H.-J."/>
            <person name="Ramirez L."/>
            <person name="Alfaro M."/>
            <person name="Sun H."/>
            <person name="Tritt A."/>
            <person name="Yoshinaga Y."/>
            <person name="Zwiers L.-H."/>
            <person name="Turgeon B."/>
            <person name="Goodwin S."/>
            <person name="Spatafora J."/>
            <person name="Crous P."/>
            <person name="Grigoriev I."/>
        </authorList>
    </citation>
    <scope>NUCLEOTIDE SEQUENCE</scope>
    <source>
        <strain evidence="2">CBS 207.26</strain>
    </source>
</reference>
<gene>
    <name evidence="2" type="ORF">K469DRAFT_596657</name>
</gene>
<keyword evidence="3" id="KW-1185">Reference proteome</keyword>
<proteinExistence type="predicted"/>
<dbReference type="Pfam" id="PF14027">
    <property type="entry name" value="Questin_oxidase"/>
    <property type="match status" value="1"/>
</dbReference>
<dbReference type="PANTHER" id="PTHR35870:SF1">
    <property type="entry name" value="PROTEIN, PUTATIVE (AFU_ORTHOLOGUE AFUA_5G03330)-RELATED"/>
    <property type="match status" value="1"/>
</dbReference>
<organism evidence="2 3">
    <name type="scientific">Zopfia rhizophila CBS 207.26</name>
    <dbReference type="NCBI Taxonomy" id="1314779"/>
    <lineage>
        <taxon>Eukaryota</taxon>
        <taxon>Fungi</taxon>
        <taxon>Dikarya</taxon>
        <taxon>Ascomycota</taxon>
        <taxon>Pezizomycotina</taxon>
        <taxon>Dothideomycetes</taxon>
        <taxon>Dothideomycetes incertae sedis</taxon>
        <taxon>Zopfiaceae</taxon>
        <taxon>Zopfia</taxon>
    </lineage>
</organism>
<evidence type="ECO:0008006" key="4">
    <source>
        <dbReference type="Google" id="ProtNLM"/>
    </source>
</evidence>
<dbReference type="EMBL" id="ML994668">
    <property type="protein sequence ID" value="KAF2179282.1"/>
    <property type="molecule type" value="Genomic_DNA"/>
</dbReference>
<keyword evidence="1" id="KW-0560">Oxidoreductase</keyword>
<name>A0A6A6DLM4_9PEZI</name>
<dbReference type="InterPro" id="IPR025337">
    <property type="entry name" value="Questin_oxidase-like"/>
</dbReference>
<evidence type="ECO:0000313" key="2">
    <source>
        <dbReference type="EMBL" id="KAF2179282.1"/>
    </source>
</evidence>
<evidence type="ECO:0000256" key="1">
    <source>
        <dbReference type="ARBA" id="ARBA00023002"/>
    </source>
</evidence>
<sequence>MATASNIALTGNEKLAFAVTPLRLDSAKKASQLLNENHKKYDIYINDLGHHNHILHHVLTLYALGASPDQIQAAYDSDTPYQRPAFPPHQKIIQELRDLAGFAKYLGDYTQYSNYLAHFTAEIDAKGVTAVVAEYLFAGDERANDLLARNFTGFAHALIHLGYGLEFGQPAIVAEALAQASVHEPWARDFFLAAEKAGEERKQSGDRDVALLELFGETRRQIEQLPTAAKYEYADNGLKYGIVHIAAEHLLPVLSKWAVRSDELIRKTAEMIDASVFYNVTAQRPPHLHKLDFFYVHSITLSVHFTDFLTNPVLSPEARVRLLEWKGRWDLANYASRGAAPLLPNELINYTPKNGGDSWERLIERTNKFIHVEDGGHAPKMMRALVNGWKACEKEDRSGFGLKTPDLWLKAAAMGMDAVESGSPVWVRGAGFNQGWVGVPLRKGKS</sequence>
<protein>
    <recommendedName>
        <fullName evidence="4">HypA-like protein</fullName>
    </recommendedName>
</protein>
<dbReference type="GO" id="GO:0016491">
    <property type="term" value="F:oxidoreductase activity"/>
    <property type="evidence" value="ECO:0007669"/>
    <property type="project" value="UniProtKB-KW"/>
</dbReference>
<dbReference type="Proteomes" id="UP000800200">
    <property type="component" value="Unassembled WGS sequence"/>
</dbReference>
<accession>A0A6A6DLM4</accession>
<evidence type="ECO:0000313" key="3">
    <source>
        <dbReference type="Proteomes" id="UP000800200"/>
    </source>
</evidence>
<dbReference type="AlphaFoldDB" id="A0A6A6DLM4"/>